<dbReference type="HAMAP" id="MF_01487">
    <property type="entry name" value="RecD"/>
    <property type="match status" value="1"/>
</dbReference>
<keyword evidence="9" id="KW-0234">DNA repair</keyword>
<dbReference type="STRING" id="177437.HRM2_26480"/>
<dbReference type="InterPro" id="IPR041851">
    <property type="entry name" value="RecD_N_sf"/>
</dbReference>
<dbReference type="HOGENOM" id="CLU_007524_1_2_7"/>
<protein>
    <submittedName>
        <fullName evidence="13">RecD2</fullName>
        <ecNumber evidence="13">3.1.11.5</ecNumber>
    </submittedName>
</protein>
<dbReference type="GO" id="GO:0006310">
    <property type="term" value="P:DNA recombination"/>
    <property type="evidence" value="ECO:0007669"/>
    <property type="project" value="InterPro"/>
</dbReference>
<evidence type="ECO:0000259" key="11">
    <source>
        <dbReference type="Pfam" id="PF13538"/>
    </source>
</evidence>
<dbReference type="EC" id="3.1.11.5" evidence="13"/>
<dbReference type="GO" id="GO:0006302">
    <property type="term" value="P:double-strand break repair"/>
    <property type="evidence" value="ECO:0007669"/>
    <property type="project" value="InterPro"/>
</dbReference>
<gene>
    <name evidence="13" type="primary">recD2</name>
    <name evidence="13" type="ordered locus">HRM2_26480</name>
</gene>
<proteinExistence type="inferred from homology"/>
<dbReference type="Gene3D" id="3.40.50.300">
    <property type="entry name" value="P-loop containing nucleotide triphosphate hydrolases"/>
    <property type="match status" value="3"/>
</dbReference>
<feature type="domain" description="RecBCD enzyme subunit RecD N-terminal" evidence="12">
    <location>
        <begin position="32"/>
        <end position="142"/>
    </location>
</feature>
<dbReference type="GO" id="GO:0005524">
    <property type="term" value="F:ATP binding"/>
    <property type="evidence" value="ECO:0007669"/>
    <property type="project" value="UniProtKB-KW"/>
</dbReference>
<evidence type="ECO:0000256" key="7">
    <source>
        <dbReference type="ARBA" id="ARBA00022840"/>
    </source>
</evidence>
<dbReference type="PANTHER" id="PTHR43788">
    <property type="entry name" value="DNA2/NAM7 HELICASE FAMILY MEMBER"/>
    <property type="match status" value="1"/>
</dbReference>
<dbReference type="GO" id="GO:0009338">
    <property type="term" value="C:exodeoxyribonuclease V complex"/>
    <property type="evidence" value="ECO:0007669"/>
    <property type="project" value="InterPro"/>
</dbReference>
<reference evidence="13 14" key="1">
    <citation type="journal article" date="2009" name="Environ. Microbiol.">
        <title>Genome sequence of Desulfobacterium autotrophicum HRM2, a marine sulfate reducer oxidizing organic carbon completely to carbon dioxide.</title>
        <authorList>
            <person name="Strittmatter A.W."/>
            <person name="Liesegang H."/>
            <person name="Rabus R."/>
            <person name="Decker I."/>
            <person name="Amann J."/>
            <person name="Andres S."/>
            <person name="Henne A."/>
            <person name="Fricke W.F."/>
            <person name="Martinez-Arias R."/>
            <person name="Bartels D."/>
            <person name="Goesmann A."/>
            <person name="Krause L."/>
            <person name="Puehler A."/>
            <person name="Klenk H.P."/>
            <person name="Richter M."/>
            <person name="Schuler M."/>
            <person name="Gloeckner F.O."/>
            <person name="Meyerdierks A."/>
            <person name="Gottschalk G."/>
            <person name="Amann R."/>
        </authorList>
    </citation>
    <scope>NUCLEOTIDE SEQUENCE [LARGE SCALE GENOMIC DNA]</scope>
    <source>
        <strain evidence="14">ATCC 43914 / DSM 3382 / HRM2</strain>
    </source>
</reference>
<keyword evidence="4 13" id="KW-0378">Hydrolase</keyword>
<dbReference type="GO" id="GO:0017116">
    <property type="term" value="F:single-stranded DNA helicase activity"/>
    <property type="evidence" value="ECO:0007669"/>
    <property type="project" value="TreeGrafter"/>
</dbReference>
<dbReference type="Pfam" id="PF13538">
    <property type="entry name" value="UvrD_C_2"/>
    <property type="match status" value="1"/>
</dbReference>
<evidence type="ECO:0000256" key="5">
    <source>
        <dbReference type="ARBA" id="ARBA00022806"/>
    </source>
</evidence>
<dbReference type="RefSeq" id="WP_015904505.1">
    <property type="nucleotide sequence ID" value="NC_012108.1"/>
</dbReference>
<keyword evidence="5" id="KW-0347">Helicase</keyword>
<evidence type="ECO:0000256" key="9">
    <source>
        <dbReference type="ARBA" id="ARBA00023204"/>
    </source>
</evidence>
<dbReference type="PANTHER" id="PTHR43788:SF6">
    <property type="entry name" value="DNA HELICASE B"/>
    <property type="match status" value="1"/>
</dbReference>
<evidence type="ECO:0000256" key="3">
    <source>
        <dbReference type="ARBA" id="ARBA00022763"/>
    </source>
</evidence>
<evidence type="ECO:0000256" key="4">
    <source>
        <dbReference type="ARBA" id="ARBA00022801"/>
    </source>
</evidence>
<name>C0QI06_DESAH</name>
<dbReference type="InterPro" id="IPR027417">
    <property type="entry name" value="P-loop_NTPase"/>
</dbReference>
<dbReference type="EMBL" id="CP001087">
    <property type="protein sequence ID" value="ACN15742.1"/>
    <property type="molecule type" value="Genomic_DNA"/>
</dbReference>
<dbReference type="Pfam" id="PF21185">
    <property type="entry name" value="RecD_N"/>
    <property type="match status" value="1"/>
</dbReference>
<keyword evidence="7" id="KW-0067">ATP-binding</keyword>
<dbReference type="NCBIfam" id="TIGR01447">
    <property type="entry name" value="recD"/>
    <property type="match status" value="1"/>
</dbReference>
<keyword evidence="1" id="KW-0540">Nuclease</keyword>
<dbReference type="CDD" id="cd18809">
    <property type="entry name" value="SF1_C_RecD"/>
    <property type="match status" value="1"/>
</dbReference>
<dbReference type="eggNOG" id="COG0507">
    <property type="taxonomic scope" value="Bacteria"/>
</dbReference>
<dbReference type="KEGG" id="dat:HRM2_26480"/>
<evidence type="ECO:0000259" key="12">
    <source>
        <dbReference type="Pfam" id="PF21185"/>
    </source>
</evidence>
<evidence type="ECO:0000256" key="10">
    <source>
        <dbReference type="ARBA" id="ARBA00023235"/>
    </source>
</evidence>
<keyword evidence="10" id="KW-0413">Isomerase</keyword>
<dbReference type="OrthoDB" id="9763659at2"/>
<dbReference type="InterPro" id="IPR049550">
    <property type="entry name" value="RecD_N"/>
</dbReference>
<keyword evidence="2" id="KW-0547">Nucleotide-binding</keyword>
<dbReference type="Proteomes" id="UP000000442">
    <property type="component" value="Chromosome"/>
</dbReference>
<dbReference type="InterPro" id="IPR050534">
    <property type="entry name" value="Coronavir_polyprotein_1ab"/>
</dbReference>
<dbReference type="InterPro" id="IPR006344">
    <property type="entry name" value="RecD"/>
</dbReference>
<dbReference type="InterPro" id="IPR027785">
    <property type="entry name" value="UvrD-like_helicase_C"/>
</dbReference>
<keyword evidence="3" id="KW-0227">DNA damage</keyword>
<organism evidence="13 14">
    <name type="scientific">Desulforapulum autotrophicum (strain ATCC 43914 / DSM 3382 / VKM B-1955 / HRM2)</name>
    <name type="common">Desulfobacterium autotrophicum</name>
    <dbReference type="NCBI Taxonomy" id="177437"/>
    <lineage>
        <taxon>Bacteria</taxon>
        <taxon>Pseudomonadati</taxon>
        <taxon>Thermodesulfobacteriota</taxon>
        <taxon>Desulfobacteria</taxon>
        <taxon>Desulfobacterales</taxon>
        <taxon>Desulfobacteraceae</taxon>
        <taxon>Desulforapulum</taxon>
    </lineage>
</organism>
<keyword evidence="8" id="KW-0238">DNA-binding</keyword>
<dbReference type="GO" id="GO:0008854">
    <property type="term" value="F:exodeoxyribonuclease V activity"/>
    <property type="evidence" value="ECO:0007669"/>
    <property type="project" value="UniProtKB-EC"/>
</dbReference>
<evidence type="ECO:0000256" key="2">
    <source>
        <dbReference type="ARBA" id="ARBA00022741"/>
    </source>
</evidence>
<dbReference type="Pfam" id="PF13245">
    <property type="entry name" value="AAA_19"/>
    <property type="match status" value="1"/>
</dbReference>
<dbReference type="CDD" id="cd17933">
    <property type="entry name" value="DEXSc_RecD-like"/>
    <property type="match status" value="1"/>
</dbReference>
<keyword evidence="6" id="KW-0269">Exonuclease</keyword>
<dbReference type="SUPFAM" id="SSF52540">
    <property type="entry name" value="P-loop containing nucleoside triphosphate hydrolases"/>
    <property type="match status" value="2"/>
</dbReference>
<sequence>MAHTHDGLTPSALNGLSEFPDVLQLVETWTTLGWLRPLDRAFVVFLHHQEKDAGFLVLLGAALVSHQLARGHICLDLGPLLADPDGVLALPPEGMTAKETLTPSRLLSGVTQDLWEQHLDCSPLVGGDTGNTPLALVSGRLYLRRYWDCTRQVAEQIKRLSAKKIDVPHDLEQRLDGIFGAMRTPEENEKTEIHWQSVAAAIAATNALSIISGGPGTGKTTTVVQLLGILQTLAMEAGRGLRISLAAPTGKAAARLTESIAKAVDRLSLPVQEKMPKSVSTLHRLLGSRPDSRNFIHDQNNPLHVDLLVVDEASMIDLEMMNALLQAIPPGARLILLGDKDQLASVEAGSVLGDLCESPATACFLPATVAFLQQATGFDLSEFSGPGREIDQQIVVLRKSHRFGEHSGIGALAGAVNQGDKNGVAEVWRQGFSDIFQVRVPTCHDNRFHRLVLDGHSTTTGKEGPQGYRVFLETLSQGPGAFGSETDWLKAVLHGFNQFQVLTPLRRGEWGVEALNLAIADVLYRSDLIDATQGWYPGRPVLVTRNDYSLGLMNGDMGIVAPTTRGMRVVFPMGDGSLKLLLPSRLSNVETVYAMTVHKSQGSEFDHTAMVLPGTVTPVITRELVYTGITRARSWFTLVCPHEVILAAAVEQRTQRASGLGELIG</sequence>
<accession>C0QI06</accession>
<keyword evidence="14" id="KW-1185">Reference proteome</keyword>
<dbReference type="Gene3D" id="1.10.10.1020">
    <property type="entry name" value="RecBCD complex, subunit RecD, N-terminal domain"/>
    <property type="match status" value="1"/>
</dbReference>
<evidence type="ECO:0000256" key="8">
    <source>
        <dbReference type="ARBA" id="ARBA00023125"/>
    </source>
</evidence>
<evidence type="ECO:0000256" key="6">
    <source>
        <dbReference type="ARBA" id="ARBA00022839"/>
    </source>
</evidence>
<feature type="domain" description="UvrD-like helicase C-terminal" evidence="11">
    <location>
        <begin position="592"/>
        <end position="639"/>
    </location>
</feature>
<evidence type="ECO:0000313" key="14">
    <source>
        <dbReference type="Proteomes" id="UP000000442"/>
    </source>
</evidence>
<dbReference type="AlphaFoldDB" id="C0QI06"/>
<dbReference type="GO" id="GO:0003677">
    <property type="term" value="F:DNA binding"/>
    <property type="evidence" value="ECO:0007669"/>
    <property type="project" value="UniProtKB-KW"/>
</dbReference>
<evidence type="ECO:0000256" key="1">
    <source>
        <dbReference type="ARBA" id="ARBA00022722"/>
    </source>
</evidence>
<evidence type="ECO:0000313" key="13">
    <source>
        <dbReference type="EMBL" id="ACN15742.1"/>
    </source>
</evidence>